<feature type="region of interest" description="Disordered" evidence="1">
    <location>
        <begin position="31"/>
        <end position="52"/>
    </location>
</feature>
<feature type="chain" id="PRO_5046800297" evidence="2">
    <location>
        <begin position="23"/>
        <end position="369"/>
    </location>
</feature>
<feature type="compositionally biased region" description="Polar residues" evidence="1">
    <location>
        <begin position="40"/>
        <end position="52"/>
    </location>
</feature>
<evidence type="ECO:0000256" key="1">
    <source>
        <dbReference type="SAM" id="MobiDB-lite"/>
    </source>
</evidence>
<sequence>MKKILKSLSFASLFLIAVSCENDDFSVATATGGPELLTPESGNEYNLSPENPESEATTFVWNHADYDVQTEVNYVLQFALAGTEFAAVSEIGPSTQRFRKVTVAEMNAAMLEIEAEPFVLTNVDVRVKAYLGSNESMPLYSNVISISVTPFTLDLPLLWIPGSYQAESGYGSDNWSHALAPSLAASAYGKTDFEGYVYFANNVIADNDNGFKFSTQQNWDGTNYGDDGSFSGILSSTGSNIGVQAGFYRVRANTGEVTEANPNGLTYSTVQVSWGIIGAATPTGWDSDTDLVYNPTTKKLEIASIALVPGGFKFRGNNAWDNGFDLGTVDEDGFLQPSGDLTFDGPEGNYKVVLDLSNPRQYTYELIAL</sequence>
<dbReference type="Pfam" id="PF14292">
    <property type="entry name" value="SusE"/>
    <property type="match status" value="1"/>
</dbReference>
<dbReference type="Proteomes" id="UP000830583">
    <property type="component" value="Chromosome"/>
</dbReference>
<dbReference type="EMBL" id="CP096205">
    <property type="protein sequence ID" value="UPQ77783.1"/>
    <property type="molecule type" value="Genomic_DNA"/>
</dbReference>
<protein>
    <submittedName>
        <fullName evidence="4">SusE domain-containing protein</fullName>
    </submittedName>
</protein>
<dbReference type="PROSITE" id="PS51257">
    <property type="entry name" value="PROKAR_LIPOPROTEIN"/>
    <property type="match status" value="1"/>
</dbReference>
<evidence type="ECO:0000259" key="3">
    <source>
        <dbReference type="Pfam" id="PF14292"/>
    </source>
</evidence>
<feature type="signal peptide" evidence="2">
    <location>
        <begin position="1"/>
        <end position="22"/>
    </location>
</feature>
<gene>
    <name evidence="4" type="ORF">M0M57_09075</name>
</gene>
<evidence type="ECO:0000313" key="4">
    <source>
        <dbReference type="EMBL" id="UPQ77783.1"/>
    </source>
</evidence>
<feature type="domain" description="SusE outer membrane protein" evidence="3">
    <location>
        <begin position="28"/>
        <end position="128"/>
    </location>
</feature>
<keyword evidence="5" id="KW-1185">Reference proteome</keyword>
<accession>A0ABY4KDF4</accession>
<proteinExistence type="predicted"/>
<reference evidence="4" key="1">
    <citation type="submission" date="2022-04" db="EMBL/GenBank/DDBJ databases">
        <title>Consumption of N2O by Flavobacterium azooxidireducens sp. nov. isolated from Decomposing Leaf Litter of Phragmites australis (Cav.).</title>
        <authorList>
            <person name="Behrendt U."/>
            <person name="Spanner T."/>
            <person name="Augustin J."/>
            <person name="Horn M.A."/>
            <person name="Kolb S."/>
            <person name="Ulrich A."/>
        </authorList>
    </citation>
    <scope>NUCLEOTIDE SEQUENCE</scope>
    <source>
        <strain evidence="4">IGB 4-14</strain>
    </source>
</reference>
<dbReference type="Gene3D" id="2.60.40.3620">
    <property type="match status" value="2"/>
</dbReference>
<evidence type="ECO:0000256" key="2">
    <source>
        <dbReference type="SAM" id="SignalP"/>
    </source>
</evidence>
<name>A0ABY4KDF4_9FLAO</name>
<keyword evidence="2" id="KW-0732">Signal</keyword>
<dbReference type="InterPro" id="IPR025970">
    <property type="entry name" value="SusE"/>
</dbReference>
<dbReference type="RefSeq" id="WP_248432735.1">
    <property type="nucleotide sequence ID" value="NZ_CP096205.1"/>
</dbReference>
<organism evidence="4 5">
    <name type="scientific">Flavobacterium azooxidireducens</name>
    <dbReference type="NCBI Taxonomy" id="1871076"/>
    <lineage>
        <taxon>Bacteria</taxon>
        <taxon>Pseudomonadati</taxon>
        <taxon>Bacteroidota</taxon>
        <taxon>Flavobacteriia</taxon>
        <taxon>Flavobacteriales</taxon>
        <taxon>Flavobacteriaceae</taxon>
        <taxon>Flavobacterium</taxon>
    </lineage>
</organism>
<evidence type="ECO:0000313" key="5">
    <source>
        <dbReference type="Proteomes" id="UP000830583"/>
    </source>
</evidence>